<name>A0A375IZM4_9BURK</name>
<evidence type="ECO:0000313" key="2">
    <source>
        <dbReference type="EMBL" id="SPR98405.1"/>
    </source>
</evidence>
<sequence length="131" mass="14702">MAACLPRYWWDAFGCAARAPYLRSAALARSASLRSHALSRAIPKDILFRWFSPLARLRERGGGEGRGIHEVNRITVFEAENLFRTVRRDSHRGRGSSNALASHQPHPRNLRRRPEALRRPPIAGAAADIDP</sequence>
<feature type="compositionally biased region" description="Low complexity" evidence="1">
    <location>
        <begin position="119"/>
        <end position="131"/>
    </location>
</feature>
<feature type="region of interest" description="Disordered" evidence="1">
    <location>
        <begin position="88"/>
        <end position="131"/>
    </location>
</feature>
<dbReference type="EMBL" id="OVTA01000018">
    <property type="protein sequence ID" value="SPR98405.1"/>
    <property type="molecule type" value="Genomic_DNA"/>
</dbReference>
<organism evidence="2 3">
    <name type="scientific">Cupriavidus taiwanensis</name>
    <dbReference type="NCBI Taxonomy" id="164546"/>
    <lineage>
        <taxon>Bacteria</taxon>
        <taxon>Pseudomonadati</taxon>
        <taxon>Pseudomonadota</taxon>
        <taxon>Betaproteobacteria</taxon>
        <taxon>Burkholderiales</taxon>
        <taxon>Burkholderiaceae</taxon>
        <taxon>Cupriavidus</taxon>
    </lineage>
</organism>
<evidence type="ECO:0000313" key="3">
    <source>
        <dbReference type="Proteomes" id="UP000256805"/>
    </source>
</evidence>
<accession>A0A375IZM4</accession>
<dbReference type="Proteomes" id="UP000256805">
    <property type="component" value="Unassembled WGS sequence"/>
</dbReference>
<gene>
    <name evidence="2" type="ORF">CBM2634_A250060</name>
</gene>
<proteinExistence type="predicted"/>
<dbReference type="AlphaFoldDB" id="A0A375IZM4"/>
<evidence type="ECO:0000256" key="1">
    <source>
        <dbReference type="SAM" id="MobiDB-lite"/>
    </source>
</evidence>
<reference evidence="2 3" key="1">
    <citation type="submission" date="2018-01" db="EMBL/GenBank/DDBJ databases">
        <authorList>
            <person name="Gaut B.S."/>
            <person name="Morton B.R."/>
            <person name="Clegg M.T."/>
            <person name="Duvall M.R."/>
        </authorList>
    </citation>
    <scope>NUCLEOTIDE SEQUENCE [LARGE SCALE GENOMIC DNA]</scope>
    <source>
        <strain evidence="2">Cupriavidus taiwanensis cmp 52</strain>
    </source>
</reference>
<protein>
    <submittedName>
        <fullName evidence="2">Uncharacterized protein</fullName>
    </submittedName>
</protein>